<dbReference type="Pfam" id="PF00440">
    <property type="entry name" value="TetR_N"/>
    <property type="match status" value="1"/>
</dbReference>
<evidence type="ECO:0000259" key="2">
    <source>
        <dbReference type="Pfam" id="PF00440"/>
    </source>
</evidence>
<reference evidence="4" key="1">
    <citation type="submission" date="2016-10" db="EMBL/GenBank/DDBJ databases">
        <authorList>
            <person name="Varghese N."/>
        </authorList>
    </citation>
    <scope>NUCLEOTIDE SEQUENCE [LARGE SCALE GENOMIC DNA]</scope>
    <source>
        <strain evidence="4">DSM 44719</strain>
    </source>
</reference>
<dbReference type="OrthoDB" id="4377220at2"/>
<name>A0A1H5CTY5_RHOJO</name>
<keyword evidence="1 3" id="KW-0238">DNA-binding</keyword>
<dbReference type="EMBL" id="FNTL01000004">
    <property type="protein sequence ID" value="SED70137.1"/>
    <property type="molecule type" value="Genomic_DNA"/>
</dbReference>
<evidence type="ECO:0000256" key="1">
    <source>
        <dbReference type="ARBA" id="ARBA00023125"/>
    </source>
</evidence>
<dbReference type="InterPro" id="IPR001647">
    <property type="entry name" value="HTH_TetR"/>
</dbReference>
<evidence type="ECO:0000313" key="4">
    <source>
        <dbReference type="Proteomes" id="UP000183407"/>
    </source>
</evidence>
<feature type="domain" description="HTH tetR-type" evidence="2">
    <location>
        <begin position="13"/>
        <end position="56"/>
    </location>
</feature>
<dbReference type="SUPFAM" id="SSF46689">
    <property type="entry name" value="Homeodomain-like"/>
    <property type="match status" value="1"/>
</dbReference>
<dbReference type="InterPro" id="IPR009057">
    <property type="entry name" value="Homeodomain-like_sf"/>
</dbReference>
<dbReference type="Proteomes" id="UP000183407">
    <property type="component" value="Unassembled WGS sequence"/>
</dbReference>
<protein>
    <submittedName>
        <fullName evidence="3">DNA-binding transcriptional regulator, AcrR family</fullName>
    </submittedName>
</protein>
<dbReference type="AlphaFoldDB" id="A0A1H5CTY5"/>
<dbReference type="GO" id="GO:0003677">
    <property type="term" value="F:DNA binding"/>
    <property type="evidence" value="ECO:0007669"/>
    <property type="project" value="UniProtKB-KW"/>
</dbReference>
<evidence type="ECO:0000313" key="3">
    <source>
        <dbReference type="EMBL" id="SED70137.1"/>
    </source>
</evidence>
<dbReference type="RefSeq" id="WP_073365650.1">
    <property type="nucleotide sequence ID" value="NZ_FNTL01000004.1"/>
</dbReference>
<proteinExistence type="predicted"/>
<accession>A0A1H5CTY5</accession>
<gene>
    <name evidence="3" type="ORF">SAMN04490220_5257</name>
</gene>
<sequence>MPRPRVHDLGDVLDTAERLAVEGGPSAVTLRAVAAATEMSNGAIYHAFGSRGGLVGRAWLRAAHRFLGLQQESVEQALGQDGADGRAAAVDAVVAAADTPAVFAEQFPQSSRFLLTVRRDELLGSDVPDDVAGELTRLDSVLVELFVRLARALWGRKDGRAVEVIEACVVGLPTGLLLQARRKPDAAMRQRLETAVRAVLTLDPPPPGKRHDSNTKGS</sequence>
<organism evidence="3 4">
    <name type="scientific">Rhodococcus jostii</name>
    <dbReference type="NCBI Taxonomy" id="132919"/>
    <lineage>
        <taxon>Bacteria</taxon>
        <taxon>Bacillati</taxon>
        <taxon>Actinomycetota</taxon>
        <taxon>Actinomycetes</taxon>
        <taxon>Mycobacteriales</taxon>
        <taxon>Nocardiaceae</taxon>
        <taxon>Rhodococcus</taxon>
    </lineage>
</organism>
<dbReference type="Gene3D" id="1.10.357.10">
    <property type="entry name" value="Tetracycline Repressor, domain 2"/>
    <property type="match status" value="1"/>
</dbReference>